<feature type="transmembrane region" description="Helical" evidence="1">
    <location>
        <begin position="20"/>
        <end position="45"/>
    </location>
</feature>
<evidence type="ECO:0000256" key="1">
    <source>
        <dbReference type="SAM" id="Phobius"/>
    </source>
</evidence>
<organism evidence="2 3">
    <name type="scientific">Roseateles koreensis</name>
    <dbReference type="NCBI Taxonomy" id="2987526"/>
    <lineage>
        <taxon>Bacteria</taxon>
        <taxon>Pseudomonadati</taxon>
        <taxon>Pseudomonadota</taxon>
        <taxon>Betaproteobacteria</taxon>
        <taxon>Burkholderiales</taxon>
        <taxon>Sphaerotilaceae</taxon>
        <taxon>Roseateles</taxon>
    </lineage>
</organism>
<keyword evidence="1" id="KW-0472">Membrane</keyword>
<dbReference type="EMBL" id="JAQQXS010000003">
    <property type="protein sequence ID" value="MDC8784479.1"/>
    <property type="molecule type" value="Genomic_DNA"/>
</dbReference>
<dbReference type="Gene3D" id="3.30.700.10">
    <property type="entry name" value="Glycoprotein, Type 4 Pilin"/>
    <property type="match status" value="1"/>
</dbReference>
<accession>A0ABT5KNL1</accession>
<sequence length="200" mass="20898">MLAPLKSARPSGAGTNTGTGLTLVECLVAMGVLAITMAVAAPSFVDLLNRRRVQVVAANLSNDLAYARAESGLRPENVIVYFQQTSTVSCYTIAYGIGYGHCDCSKAPGSACSSHTSLQELRTEQLLSSTGVSFSPTGSWPAGARNRVAFQAPQMLPSVQNFGVNVVGRSSQLRVELNGMGRVHLCSPNGSFSGVPVCVS</sequence>
<evidence type="ECO:0000313" key="3">
    <source>
        <dbReference type="Proteomes" id="UP001219862"/>
    </source>
</evidence>
<comment type="caution">
    <text evidence="2">The sequence shown here is derived from an EMBL/GenBank/DDBJ whole genome shotgun (WGS) entry which is preliminary data.</text>
</comment>
<dbReference type="SUPFAM" id="SSF54523">
    <property type="entry name" value="Pili subunits"/>
    <property type="match status" value="1"/>
</dbReference>
<gene>
    <name evidence="2" type="ORF">PRZ01_04660</name>
</gene>
<evidence type="ECO:0008006" key="4">
    <source>
        <dbReference type="Google" id="ProtNLM"/>
    </source>
</evidence>
<reference evidence="2 3" key="1">
    <citation type="submission" date="2022-10" db="EMBL/GenBank/DDBJ databases">
        <title>paucibacter sp. hw8 Genome sequencing.</title>
        <authorList>
            <person name="Park S."/>
        </authorList>
    </citation>
    <scope>NUCLEOTIDE SEQUENCE [LARGE SCALE GENOMIC DNA]</scope>
    <source>
        <strain evidence="3">hw8</strain>
    </source>
</reference>
<dbReference type="InterPro" id="IPR045584">
    <property type="entry name" value="Pilin-like"/>
</dbReference>
<protein>
    <recommendedName>
        <fullName evidence="4">Prepilin-type N-terminal cleavage/methylation domain-containing protein</fullName>
    </recommendedName>
</protein>
<name>A0ABT5KNL1_9BURK</name>
<proteinExistence type="predicted"/>
<keyword evidence="1" id="KW-1133">Transmembrane helix</keyword>
<dbReference type="Proteomes" id="UP001219862">
    <property type="component" value="Unassembled WGS sequence"/>
</dbReference>
<evidence type="ECO:0000313" key="2">
    <source>
        <dbReference type="EMBL" id="MDC8784479.1"/>
    </source>
</evidence>
<keyword evidence="3" id="KW-1185">Reference proteome</keyword>
<dbReference type="RefSeq" id="WP_273595593.1">
    <property type="nucleotide sequence ID" value="NZ_JAQQXS010000003.1"/>
</dbReference>
<keyword evidence="1" id="KW-0812">Transmembrane</keyword>